<evidence type="ECO:0000313" key="2">
    <source>
        <dbReference type="EMBL" id="MBW0461988.1"/>
    </source>
</evidence>
<evidence type="ECO:0000313" key="3">
    <source>
        <dbReference type="Proteomes" id="UP000765509"/>
    </source>
</evidence>
<proteinExistence type="predicted"/>
<comment type="caution">
    <text evidence="2">The sequence shown here is derived from an EMBL/GenBank/DDBJ whole genome shotgun (WGS) entry which is preliminary data.</text>
</comment>
<dbReference type="Proteomes" id="UP000765509">
    <property type="component" value="Unassembled WGS sequence"/>
</dbReference>
<feature type="compositionally biased region" description="Polar residues" evidence="1">
    <location>
        <begin position="42"/>
        <end position="59"/>
    </location>
</feature>
<dbReference type="EMBL" id="AVOT02000255">
    <property type="protein sequence ID" value="MBW0461988.1"/>
    <property type="molecule type" value="Genomic_DNA"/>
</dbReference>
<dbReference type="AlphaFoldDB" id="A0A9Q3BB13"/>
<feature type="compositionally biased region" description="Basic and acidic residues" evidence="1">
    <location>
        <begin position="27"/>
        <end position="41"/>
    </location>
</feature>
<feature type="region of interest" description="Disordered" evidence="1">
    <location>
        <begin position="25"/>
        <end position="103"/>
    </location>
</feature>
<reference evidence="2" key="1">
    <citation type="submission" date="2021-03" db="EMBL/GenBank/DDBJ databases">
        <title>Draft genome sequence of rust myrtle Austropuccinia psidii MF-1, a brazilian biotype.</title>
        <authorList>
            <person name="Quecine M.C."/>
            <person name="Pachon D.M.R."/>
            <person name="Bonatelli M.L."/>
            <person name="Correr F.H."/>
            <person name="Franceschini L.M."/>
            <person name="Leite T.F."/>
            <person name="Margarido G.R.A."/>
            <person name="Almeida C.A."/>
            <person name="Ferrarezi J.A."/>
            <person name="Labate C.A."/>
        </authorList>
    </citation>
    <scope>NUCLEOTIDE SEQUENCE</scope>
    <source>
        <strain evidence="2">MF-1</strain>
    </source>
</reference>
<accession>A0A9Q3BB13</accession>
<keyword evidence="3" id="KW-1185">Reference proteome</keyword>
<organism evidence="2 3">
    <name type="scientific">Austropuccinia psidii MF-1</name>
    <dbReference type="NCBI Taxonomy" id="1389203"/>
    <lineage>
        <taxon>Eukaryota</taxon>
        <taxon>Fungi</taxon>
        <taxon>Dikarya</taxon>
        <taxon>Basidiomycota</taxon>
        <taxon>Pucciniomycotina</taxon>
        <taxon>Pucciniomycetes</taxon>
        <taxon>Pucciniales</taxon>
        <taxon>Sphaerophragmiaceae</taxon>
        <taxon>Austropuccinia</taxon>
    </lineage>
</organism>
<name>A0A9Q3BB13_9BASI</name>
<protein>
    <submittedName>
        <fullName evidence="2">Uncharacterized protein</fullName>
    </submittedName>
</protein>
<feature type="compositionally biased region" description="Basic and acidic residues" evidence="1">
    <location>
        <begin position="91"/>
        <end position="103"/>
    </location>
</feature>
<sequence>MNSDCEKVSGASQHLQVTQWMASIDGKGNHEALNRRMEEKQPSTTQTRAKNRFNSQQKESQCEKASRNSEQGQRRGTSHKVIHPGIQNTKDSAECHRKCVSDG</sequence>
<gene>
    <name evidence="2" type="ORF">O181_001703</name>
</gene>
<evidence type="ECO:0000256" key="1">
    <source>
        <dbReference type="SAM" id="MobiDB-lite"/>
    </source>
</evidence>